<feature type="region of interest" description="Disordered" evidence="1">
    <location>
        <begin position="40"/>
        <end position="70"/>
    </location>
</feature>
<reference evidence="2" key="2">
    <citation type="submission" date="2023-06" db="EMBL/GenBank/DDBJ databases">
        <authorList>
            <consortium name="Lawrence Berkeley National Laboratory"/>
            <person name="Haridas S."/>
            <person name="Hensen N."/>
            <person name="Bonometti L."/>
            <person name="Westerberg I."/>
            <person name="Brannstrom I.O."/>
            <person name="Guillou S."/>
            <person name="Cros-Aarteil S."/>
            <person name="Calhoun S."/>
            <person name="Kuo A."/>
            <person name="Mondo S."/>
            <person name="Pangilinan J."/>
            <person name="Riley R."/>
            <person name="Labutti K."/>
            <person name="Andreopoulos B."/>
            <person name="Lipzen A."/>
            <person name="Chen C."/>
            <person name="Yanf M."/>
            <person name="Daum C."/>
            <person name="Ng V."/>
            <person name="Clum A."/>
            <person name="Steindorff A."/>
            <person name="Ohm R."/>
            <person name="Martin F."/>
            <person name="Silar P."/>
            <person name="Natvig D."/>
            <person name="Lalanne C."/>
            <person name="Gautier V."/>
            <person name="Ament-Velasquez S.L."/>
            <person name="Kruys A."/>
            <person name="Hutchinson M.I."/>
            <person name="Powell A.J."/>
            <person name="Barry K."/>
            <person name="Miller A.N."/>
            <person name="Grigoriev I.V."/>
            <person name="Debuchy R."/>
            <person name="Gladieux P."/>
            <person name="Thoren M.H."/>
            <person name="Johannesson H."/>
        </authorList>
    </citation>
    <scope>NUCLEOTIDE SEQUENCE</scope>
    <source>
        <strain evidence="2">CBS 958.72</strain>
    </source>
</reference>
<evidence type="ECO:0000313" key="2">
    <source>
        <dbReference type="EMBL" id="KAK3370754.1"/>
    </source>
</evidence>
<evidence type="ECO:0000313" key="3">
    <source>
        <dbReference type="Proteomes" id="UP001287356"/>
    </source>
</evidence>
<comment type="caution">
    <text evidence="2">The sequence shown here is derived from an EMBL/GenBank/DDBJ whole genome shotgun (WGS) entry which is preliminary data.</text>
</comment>
<name>A0AAE0N615_9PEZI</name>
<sequence>MSPICLLGSSSSQLYCVSCAVTMGLLSSSYLPQTRDSNIQLAHTSPSSPSPARRQRRRKKRRPPRGSRSWSKRVFREMAKGLHVFPYRKAISGHGGSSQERLAILWAVLTDSPDPLLPEFKVPIEAVEPPVMGVGKKLTIGVRPGGVPWHEHLLDDIVKVWLMVSTWWQEGMACVQAGGALKRIDESFTLQHEIFKIKTINRFRLAQLRELWRGTSS</sequence>
<accession>A0AAE0N615</accession>
<dbReference type="AlphaFoldDB" id="A0AAE0N615"/>
<proteinExistence type="predicted"/>
<dbReference type="EMBL" id="JAULSN010000005">
    <property type="protein sequence ID" value="KAK3370754.1"/>
    <property type="molecule type" value="Genomic_DNA"/>
</dbReference>
<protein>
    <submittedName>
        <fullName evidence="2">Uncharacterized protein</fullName>
    </submittedName>
</protein>
<gene>
    <name evidence="2" type="ORF">B0T24DRAFT_667576</name>
</gene>
<reference evidence="2" key="1">
    <citation type="journal article" date="2023" name="Mol. Phylogenet. Evol.">
        <title>Genome-scale phylogeny and comparative genomics of the fungal order Sordariales.</title>
        <authorList>
            <person name="Hensen N."/>
            <person name="Bonometti L."/>
            <person name="Westerberg I."/>
            <person name="Brannstrom I.O."/>
            <person name="Guillou S."/>
            <person name="Cros-Aarteil S."/>
            <person name="Calhoun S."/>
            <person name="Haridas S."/>
            <person name="Kuo A."/>
            <person name="Mondo S."/>
            <person name="Pangilinan J."/>
            <person name="Riley R."/>
            <person name="LaButti K."/>
            <person name="Andreopoulos B."/>
            <person name="Lipzen A."/>
            <person name="Chen C."/>
            <person name="Yan M."/>
            <person name="Daum C."/>
            <person name="Ng V."/>
            <person name="Clum A."/>
            <person name="Steindorff A."/>
            <person name="Ohm R.A."/>
            <person name="Martin F."/>
            <person name="Silar P."/>
            <person name="Natvig D.O."/>
            <person name="Lalanne C."/>
            <person name="Gautier V."/>
            <person name="Ament-Velasquez S.L."/>
            <person name="Kruys A."/>
            <person name="Hutchinson M.I."/>
            <person name="Powell A.J."/>
            <person name="Barry K."/>
            <person name="Miller A.N."/>
            <person name="Grigoriev I.V."/>
            <person name="Debuchy R."/>
            <person name="Gladieux P."/>
            <person name="Hiltunen Thoren M."/>
            <person name="Johannesson H."/>
        </authorList>
    </citation>
    <scope>NUCLEOTIDE SEQUENCE</scope>
    <source>
        <strain evidence="2">CBS 958.72</strain>
    </source>
</reference>
<evidence type="ECO:0000256" key="1">
    <source>
        <dbReference type="SAM" id="MobiDB-lite"/>
    </source>
</evidence>
<feature type="compositionally biased region" description="Basic residues" evidence="1">
    <location>
        <begin position="53"/>
        <end position="70"/>
    </location>
</feature>
<organism evidence="2 3">
    <name type="scientific">Lasiosphaeria ovina</name>
    <dbReference type="NCBI Taxonomy" id="92902"/>
    <lineage>
        <taxon>Eukaryota</taxon>
        <taxon>Fungi</taxon>
        <taxon>Dikarya</taxon>
        <taxon>Ascomycota</taxon>
        <taxon>Pezizomycotina</taxon>
        <taxon>Sordariomycetes</taxon>
        <taxon>Sordariomycetidae</taxon>
        <taxon>Sordariales</taxon>
        <taxon>Lasiosphaeriaceae</taxon>
        <taxon>Lasiosphaeria</taxon>
    </lineage>
</organism>
<keyword evidence="3" id="KW-1185">Reference proteome</keyword>
<dbReference type="Proteomes" id="UP001287356">
    <property type="component" value="Unassembled WGS sequence"/>
</dbReference>